<dbReference type="InterPro" id="IPR036271">
    <property type="entry name" value="Tet_transcr_reg_TetR-rel_C_sf"/>
</dbReference>
<evidence type="ECO:0000256" key="1">
    <source>
        <dbReference type="ARBA" id="ARBA00023125"/>
    </source>
</evidence>
<dbReference type="AlphaFoldDB" id="A0A7W8ZQU8"/>
<evidence type="ECO:0000313" key="5">
    <source>
        <dbReference type="Proteomes" id="UP000537204"/>
    </source>
</evidence>
<evidence type="ECO:0000256" key="2">
    <source>
        <dbReference type="PROSITE-ProRule" id="PRU00335"/>
    </source>
</evidence>
<dbReference type="Pfam" id="PF00440">
    <property type="entry name" value="TetR_N"/>
    <property type="match status" value="1"/>
</dbReference>
<dbReference type="PROSITE" id="PS50977">
    <property type="entry name" value="HTH_TETR_2"/>
    <property type="match status" value="1"/>
</dbReference>
<dbReference type="InterPro" id="IPR050109">
    <property type="entry name" value="HTH-type_TetR-like_transc_reg"/>
</dbReference>
<dbReference type="Gene3D" id="1.10.357.10">
    <property type="entry name" value="Tetracycline Repressor, domain 2"/>
    <property type="match status" value="1"/>
</dbReference>
<name>A0A7W8ZQU8_9SPHI</name>
<evidence type="ECO:0000259" key="3">
    <source>
        <dbReference type="PROSITE" id="PS50977"/>
    </source>
</evidence>
<comment type="caution">
    <text evidence="4">The sequence shown here is derived from an EMBL/GenBank/DDBJ whole genome shotgun (WGS) entry which is preliminary data.</text>
</comment>
<keyword evidence="1 2" id="KW-0238">DNA-binding</keyword>
<proteinExistence type="predicted"/>
<dbReference type="PANTHER" id="PTHR30328">
    <property type="entry name" value="TRANSCRIPTIONAL REPRESSOR"/>
    <property type="match status" value="1"/>
</dbReference>
<dbReference type="SUPFAM" id="SSF48498">
    <property type="entry name" value="Tetracyclin repressor-like, C-terminal domain"/>
    <property type="match status" value="1"/>
</dbReference>
<sequence>MSVKDKGTEQLIKDTAKKIFFAEGKLHATTQDIADAAGVNRTLVHYYFRSRKLLFEQVTEEAMDELRHIMSDAFTGKQTFQEKLKKLINAFMDQTIAFPYRELFLITETNRYDTEHADEVHDTHTKPFLAEIKAEMDKGAIKAMDPRHFMMNLFSLMAYPLLSSKLSKGFMKITDHEYVKLMKQRKQLIFEMIYPQ</sequence>
<dbReference type="InterPro" id="IPR009057">
    <property type="entry name" value="Homeodomain-like_sf"/>
</dbReference>
<dbReference type="GO" id="GO:0003677">
    <property type="term" value="F:DNA binding"/>
    <property type="evidence" value="ECO:0007669"/>
    <property type="project" value="UniProtKB-UniRule"/>
</dbReference>
<feature type="domain" description="HTH tetR-type" evidence="3">
    <location>
        <begin position="6"/>
        <end position="66"/>
    </location>
</feature>
<dbReference type="RefSeq" id="WP_183884040.1">
    <property type="nucleotide sequence ID" value="NZ_JACHCD010000001.1"/>
</dbReference>
<accession>A0A7W8ZQU8</accession>
<dbReference type="EMBL" id="JACHCE010000007">
    <property type="protein sequence ID" value="MBB5638207.1"/>
    <property type="molecule type" value="Genomic_DNA"/>
</dbReference>
<evidence type="ECO:0000313" key="4">
    <source>
        <dbReference type="EMBL" id="MBB5638207.1"/>
    </source>
</evidence>
<feature type="DNA-binding region" description="H-T-H motif" evidence="2">
    <location>
        <begin position="29"/>
        <end position="48"/>
    </location>
</feature>
<reference evidence="4 5" key="1">
    <citation type="submission" date="2020-08" db="EMBL/GenBank/DDBJ databases">
        <title>Genomic Encyclopedia of Type Strains, Phase IV (KMG-V): Genome sequencing to study the core and pangenomes of soil and plant-associated prokaryotes.</title>
        <authorList>
            <person name="Whitman W."/>
        </authorList>
    </citation>
    <scope>NUCLEOTIDE SEQUENCE [LARGE SCALE GENOMIC DNA]</scope>
    <source>
        <strain evidence="4 5">S3M1</strain>
    </source>
</reference>
<dbReference type="PANTHER" id="PTHR30328:SF54">
    <property type="entry name" value="HTH-TYPE TRANSCRIPTIONAL REPRESSOR SCO4008"/>
    <property type="match status" value="1"/>
</dbReference>
<dbReference type="Proteomes" id="UP000537204">
    <property type="component" value="Unassembled WGS sequence"/>
</dbReference>
<dbReference type="InterPro" id="IPR001647">
    <property type="entry name" value="HTH_TetR"/>
</dbReference>
<dbReference type="SUPFAM" id="SSF46689">
    <property type="entry name" value="Homeodomain-like"/>
    <property type="match status" value="1"/>
</dbReference>
<organism evidence="4 5">
    <name type="scientific">Pedobacter cryoconitis</name>
    <dbReference type="NCBI Taxonomy" id="188932"/>
    <lineage>
        <taxon>Bacteria</taxon>
        <taxon>Pseudomonadati</taxon>
        <taxon>Bacteroidota</taxon>
        <taxon>Sphingobacteriia</taxon>
        <taxon>Sphingobacteriales</taxon>
        <taxon>Sphingobacteriaceae</taxon>
        <taxon>Pedobacter</taxon>
    </lineage>
</organism>
<protein>
    <submittedName>
        <fullName evidence="4">AcrR family transcriptional regulator</fullName>
    </submittedName>
</protein>
<gene>
    <name evidence="4" type="ORF">HDE68_004133</name>
</gene>